<dbReference type="RefSeq" id="WP_006376955.1">
    <property type="nucleotide sequence ID" value="NZ_AEJB01000253.1"/>
</dbReference>
<evidence type="ECO:0000313" key="2">
    <source>
        <dbReference type="EMBL" id="ELP67906.1"/>
    </source>
</evidence>
<protein>
    <submittedName>
        <fullName evidence="2">Uncharacterized protein</fullName>
    </submittedName>
</protein>
<dbReference type="EMBL" id="AEJB01000253">
    <property type="protein sequence ID" value="ELP67906.1"/>
    <property type="molecule type" value="Genomic_DNA"/>
</dbReference>
<dbReference type="AlphaFoldDB" id="L7FA21"/>
<gene>
    <name evidence="2" type="ORF">STRTUCAR8_00039</name>
</gene>
<organism evidence="2 3">
    <name type="scientific">Streptomyces turgidiscabies (strain Car8)</name>
    <dbReference type="NCBI Taxonomy" id="698760"/>
    <lineage>
        <taxon>Bacteria</taxon>
        <taxon>Bacillati</taxon>
        <taxon>Actinomycetota</taxon>
        <taxon>Actinomycetes</taxon>
        <taxon>Kitasatosporales</taxon>
        <taxon>Streptomycetaceae</taxon>
        <taxon>Streptomyces</taxon>
    </lineage>
</organism>
<comment type="caution">
    <text evidence="2">The sequence shown here is derived from an EMBL/GenBank/DDBJ whole genome shotgun (WGS) entry which is preliminary data.</text>
</comment>
<feature type="compositionally biased region" description="Low complexity" evidence="1">
    <location>
        <begin position="1"/>
        <end position="17"/>
    </location>
</feature>
<dbReference type="STRING" id="85558.T45_09016"/>
<name>L7FA21_STRT8</name>
<reference evidence="2 3" key="1">
    <citation type="journal article" date="2011" name="Plasmid">
        <title>Streptomyces turgidiscabies Car8 contains a modular pathogenicity island that shares virulence genes with other actinobacterial plant pathogens.</title>
        <authorList>
            <person name="Huguet-Tapia J.C."/>
            <person name="Badger J.H."/>
            <person name="Loria R."/>
            <person name="Pettis G.S."/>
        </authorList>
    </citation>
    <scope>NUCLEOTIDE SEQUENCE [LARGE SCALE GENOMIC DNA]</scope>
    <source>
        <strain evidence="2 3">Car8</strain>
    </source>
</reference>
<evidence type="ECO:0000313" key="3">
    <source>
        <dbReference type="Proteomes" id="UP000010931"/>
    </source>
</evidence>
<accession>L7FA21</accession>
<dbReference type="Proteomes" id="UP000010931">
    <property type="component" value="Unassembled WGS sequence"/>
</dbReference>
<proteinExistence type="predicted"/>
<keyword evidence="3" id="KW-1185">Reference proteome</keyword>
<dbReference type="PATRIC" id="fig|698760.3.peg.3364"/>
<dbReference type="GeneID" id="97407597"/>
<sequence length="48" mass="5159">MSPEQQAEAARVAAEQARQAEEQRQQMAQELIRHGQAAAAVSQIGARG</sequence>
<evidence type="ECO:0000256" key="1">
    <source>
        <dbReference type="SAM" id="MobiDB-lite"/>
    </source>
</evidence>
<feature type="region of interest" description="Disordered" evidence="1">
    <location>
        <begin position="1"/>
        <end position="31"/>
    </location>
</feature>